<dbReference type="InterPro" id="IPR004364">
    <property type="entry name" value="Aa-tRNA-synt_II"/>
</dbReference>
<dbReference type="PATRIC" id="fig|1600.4.peg.854"/>
<dbReference type="GO" id="GO:0016740">
    <property type="term" value="F:transferase activity"/>
    <property type="evidence" value="ECO:0007669"/>
    <property type="project" value="UniProtKB-ARBA"/>
</dbReference>
<feature type="domain" description="Aminoacyl-transfer RNA synthetases class-II family profile" evidence="9">
    <location>
        <begin position="146"/>
        <end position="558"/>
    </location>
</feature>
<dbReference type="Gene3D" id="3.30.1360.30">
    <property type="entry name" value="GAD-like domain"/>
    <property type="match status" value="1"/>
</dbReference>
<evidence type="ECO:0000256" key="1">
    <source>
        <dbReference type="ARBA" id="ARBA00006303"/>
    </source>
</evidence>
<protein>
    <recommendedName>
        <fullName evidence="7">Aspartate--tRNA ligase</fullName>
        <ecNumber evidence="7">6.1.1.12</ecNumber>
    </recommendedName>
    <alternativeName>
        <fullName evidence="7">Aspartyl-tRNA synthetase</fullName>
        <shortName evidence="7">AspRS</shortName>
    </alternativeName>
</protein>
<dbReference type="HAMAP" id="MF_00044">
    <property type="entry name" value="Asp_tRNA_synth_type1"/>
    <property type="match status" value="1"/>
</dbReference>
<dbReference type="GO" id="GO:0140096">
    <property type="term" value="F:catalytic activity, acting on a protein"/>
    <property type="evidence" value="ECO:0007669"/>
    <property type="project" value="UniProtKB-ARBA"/>
</dbReference>
<evidence type="ECO:0000256" key="8">
    <source>
        <dbReference type="SAM" id="MobiDB-lite"/>
    </source>
</evidence>
<sequence length="618" mass="70657">MEHMEKRTNYCGNITADYIGKKVNLYGWVQRVRNLGNLLFIDLRDREGIVQIVVNHDSGKKLMDIAESLGNEYVLQVKGNVVKRSDVNPDMKTGEVEVDATDIIILNKAKNPPFEIKDNIDVSEQTRLKYRYLDLRRPSVQKAIILRSKILRATHEYFDQHGFINIETPELGKSSPEGARDYLVPSRIYPGSFYALPQSPQLFKQLLMGAGFDKYYQLARCFRDEDLRGDRQPEFTQIDMETSFLDEKGVQDYTEGLLKKIMKDVMGIDLKTPIARMSWNDSMNKYGTDKPDTRYGMLIHDLSPIFKDSDFRVFSGAIADGGYVKGIAVKNGAKAYSRKKLDKKQDYIKRYHAKGLAWVKYEDGDFSGPVARFLTDEDKEALKKEFNLEGGELVVFVADKWKVCCDSLNHLRREFAKETDIIPKHVFDFVWVVDWPLFEYDEGRGRWVAAHHPFTMPDDEGIKLLDTDPHKAHARSYDIVMNGDEMGGGSIRIHKRSIQEKMFKALGFTKKRAYEQFGYLMDALDMGFPPHAGLAIGLDRFAMMLAEKDNIRDVQAFPKNANASEPMMHAPAPVSKGQLSELGVEVDSKYSDSVKKTEDHLEDEAQKDADKNSTWDKN</sequence>
<dbReference type="GO" id="GO:0005737">
    <property type="term" value="C:cytoplasm"/>
    <property type="evidence" value="ECO:0007669"/>
    <property type="project" value="UniProtKB-SubCell"/>
</dbReference>
<dbReference type="InterPro" id="IPR045864">
    <property type="entry name" value="aa-tRNA-synth_II/BPL/LPL"/>
</dbReference>
<comment type="subcellular location">
    <subcellularLocation>
        <location evidence="7">Cytoplasm</location>
    </subcellularLocation>
</comment>
<evidence type="ECO:0000256" key="7">
    <source>
        <dbReference type="HAMAP-Rule" id="MF_00044"/>
    </source>
</evidence>
<evidence type="ECO:0000256" key="6">
    <source>
        <dbReference type="ARBA" id="ARBA00023146"/>
    </source>
</evidence>
<dbReference type="GeneID" id="78212203"/>
<dbReference type="Pfam" id="PF02938">
    <property type="entry name" value="GAD"/>
    <property type="match status" value="1"/>
</dbReference>
<evidence type="ECO:0000256" key="2">
    <source>
        <dbReference type="ARBA" id="ARBA00022598"/>
    </source>
</evidence>
<dbReference type="InterPro" id="IPR006195">
    <property type="entry name" value="aa-tRNA-synth_II"/>
</dbReference>
<feature type="binding site" evidence="7">
    <location>
        <begin position="223"/>
        <end position="225"/>
    </location>
    <ligand>
        <name>ATP</name>
        <dbReference type="ChEBI" id="CHEBI:30616"/>
    </ligand>
</feature>
<dbReference type="PANTHER" id="PTHR22594:SF5">
    <property type="entry name" value="ASPARTATE--TRNA LIGASE, MITOCHONDRIAL"/>
    <property type="match status" value="1"/>
</dbReference>
<keyword evidence="3 7" id="KW-0547">Nucleotide-binding</keyword>
<keyword evidence="6 7" id="KW-0030">Aminoacyl-tRNA synthetase</keyword>
<dbReference type="EMBL" id="AP014808">
    <property type="protein sequence ID" value="BAQ57221.1"/>
    <property type="molecule type" value="Genomic_DNA"/>
</dbReference>
<dbReference type="KEGG" id="lae:LBAT_0832"/>
<evidence type="ECO:0000313" key="10">
    <source>
        <dbReference type="EMBL" id="BAQ57221.1"/>
    </source>
</evidence>
<evidence type="ECO:0000259" key="9">
    <source>
        <dbReference type="PROSITE" id="PS50862"/>
    </source>
</evidence>
<dbReference type="AlphaFoldDB" id="A0A0D6A3B8"/>
<dbReference type="PRINTS" id="PR01042">
    <property type="entry name" value="TRNASYNTHASP"/>
</dbReference>
<comment type="similarity">
    <text evidence="1 7">Belongs to the class-II aminoacyl-tRNA synthetase family. Type 1 subfamily.</text>
</comment>
<keyword evidence="5 7" id="KW-0648">Protein biosynthesis</keyword>
<keyword evidence="11" id="KW-1185">Reference proteome</keyword>
<name>A0A0D6A3B8_9LACO</name>
<keyword evidence="7" id="KW-0963">Cytoplasm</keyword>
<dbReference type="CDD" id="cd04317">
    <property type="entry name" value="EcAspRS_like_N"/>
    <property type="match status" value="1"/>
</dbReference>
<feature type="binding site" evidence="7">
    <location>
        <position position="485"/>
    </location>
    <ligand>
        <name>ATP</name>
        <dbReference type="ChEBI" id="CHEBI:30616"/>
    </ligand>
</feature>
<feature type="region of interest" description="Disordered" evidence="8">
    <location>
        <begin position="590"/>
        <end position="618"/>
    </location>
</feature>
<proteinExistence type="inferred from homology"/>
<dbReference type="CDD" id="cd00777">
    <property type="entry name" value="AspRS_core"/>
    <property type="match status" value="1"/>
</dbReference>
<evidence type="ECO:0000256" key="3">
    <source>
        <dbReference type="ARBA" id="ARBA00022741"/>
    </source>
</evidence>
<evidence type="ECO:0000313" key="11">
    <source>
        <dbReference type="Proteomes" id="UP000035709"/>
    </source>
</evidence>
<dbReference type="InterPro" id="IPR004365">
    <property type="entry name" value="NA-bd_OB_tRNA"/>
</dbReference>
<feature type="binding site" evidence="7">
    <location>
        <begin position="537"/>
        <end position="540"/>
    </location>
    <ligand>
        <name>ATP</name>
        <dbReference type="ChEBI" id="CHEBI:30616"/>
    </ligand>
</feature>
<keyword evidence="4 7" id="KW-0067">ATP-binding</keyword>
<dbReference type="InterPro" id="IPR047089">
    <property type="entry name" value="Asp-tRNA-ligase_1_N"/>
</dbReference>
<dbReference type="NCBIfam" id="NF001750">
    <property type="entry name" value="PRK00476.1"/>
    <property type="match status" value="1"/>
</dbReference>
<dbReference type="NCBIfam" id="TIGR00459">
    <property type="entry name" value="aspS_bact"/>
    <property type="match status" value="1"/>
</dbReference>
<dbReference type="GO" id="GO:0004815">
    <property type="term" value="F:aspartate-tRNA ligase activity"/>
    <property type="evidence" value="ECO:0007669"/>
    <property type="project" value="UniProtKB-UniRule"/>
</dbReference>
<comment type="catalytic activity">
    <reaction evidence="7">
        <text>tRNA(Asp) + L-aspartate + ATP = L-aspartyl-tRNA(Asp) + AMP + diphosphate</text>
        <dbReference type="Rhea" id="RHEA:19649"/>
        <dbReference type="Rhea" id="RHEA-COMP:9660"/>
        <dbReference type="Rhea" id="RHEA-COMP:9678"/>
        <dbReference type="ChEBI" id="CHEBI:29991"/>
        <dbReference type="ChEBI" id="CHEBI:30616"/>
        <dbReference type="ChEBI" id="CHEBI:33019"/>
        <dbReference type="ChEBI" id="CHEBI:78442"/>
        <dbReference type="ChEBI" id="CHEBI:78516"/>
        <dbReference type="ChEBI" id="CHEBI:456215"/>
        <dbReference type="EC" id="6.1.1.12"/>
    </reaction>
</comment>
<feature type="binding site" evidence="7">
    <location>
        <position position="232"/>
    </location>
    <ligand>
        <name>ATP</name>
        <dbReference type="ChEBI" id="CHEBI:30616"/>
    </ligand>
</feature>
<dbReference type="InterPro" id="IPR004115">
    <property type="entry name" value="GAD-like_sf"/>
</dbReference>
<feature type="binding site" evidence="7">
    <location>
        <position position="451"/>
    </location>
    <ligand>
        <name>L-aspartate</name>
        <dbReference type="ChEBI" id="CHEBI:29991"/>
    </ligand>
</feature>
<dbReference type="InterPro" id="IPR029351">
    <property type="entry name" value="GAD_dom"/>
</dbReference>
<comment type="function">
    <text evidence="7">Catalyzes the attachment of L-aspartate to tRNA(Asp) in a two-step reaction: L-aspartate is first activated by ATP to form Asp-AMP and then transferred to the acceptor end of tRNA(Asp).</text>
</comment>
<dbReference type="PANTHER" id="PTHR22594">
    <property type="entry name" value="ASPARTYL/LYSYL-TRNA SYNTHETASE"/>
    <property type="match status" value="1"/>
</dbReference>
<feature type="binding site" evidence="7">
    <location>
        <position position="177"/>
    </location>
    <ligand>
        <name>L-aspartate</name>
        <dbReference type="ChEBI" id="CHEBI:29991"/>
    </ligand>
</feature>
<dbReference type="Gene3D" id="2.40.50.140">
    <property type="entry name" value="Nucleic acid-binding proteins"/>
    <property type="match status" value="1"/>
</dbReference>
<evidence type="ECO:0000256" key="5">
    <source>
        <dbReference type="ARBA" id="ARBA00022917"/>
    </source>
</evidence>
<comment type="subunit">
    <text evidence="7">Homodimer.</text>
</comment>
<dbReference type="STRING" id="1600.LBAT_0832"/>
<dbReference type="Gene3D" id="3.30.930.10">
    <property type="entry name" value="Bira Bifunctional Protein, Domain 2"/>
    <property type="match status" value="1"/>
</dbReference>
<dbReference type="Pfam" id="PF00152">
    <property type="entry name" value="tRNA-synt_2"/>
    <property type="match status" value="1"/>
</dbReference>
<organism evidence="10 11">
    <name type="scientific">Lactobacillus acetotolerans</name>
    <dbReference type="NCBI Taxonomy" id="1600"/>
    <lineage>
        <taxon>Bacteria</taxon>
        <taxon>Bacillati</taxon>
        <taxon>Bacillota</taxon>
        <taxon>Bacilli</taxon>
        <taxon>Lactobacillales</taxon>
        <taxon>Lactobacillaceae</taxon>
        <taxon>Lactobacillus</taxon>
    </lineage>
</organism>
<reference evidence="10 11" key="1">
    <citation type="submission" date="2015-03" db="EMBL/GenBank/DDBJ databases">
        <title>Complete genome sequence of Lactobacillus acetotolerans NBRC 13120.</title>
        <authorList>
            <person name="Toh H."/>
            <person name="Morita H."/>
            <person name="Fujita N."/>
        </authorList>
    </citation>
    <scope>NUCLEOTIDE SEQUENCE [LARGE SCALE GENOMIC DNA]</scope>
    <source>
        <strain evidence="10 11">NBRC 13120</strain>
    </source>
</reference>
<dbReference type="PROSITE" id="PS50862">
    <property type="entry name" value="AA_TRNA_LIGASE_II"/>
    <property type="match status" value="1"/>
</dbReference>
<dbReference type="Proteomes" id="UP000035709">
    <property type="component" value="Chromosome"/>
</dbReference>
<accession>A0A0D6A3B8</accession>
<dbReference type="GO" id="GO:0006422">
    <property type="term" value="P:aspartyl-tRNA aminoacylation"/>
    <property type="evidence" value="ECO:0007669"/>
    <property type="project" value="UniProtKB-UniRule"/>
</dbReference>
<dbReference type="InterPro" id="IPR012340">
    <property type="entry name" value="NA-bd_OB-fold"/>
</dbReference>
<dbReference type="SUPFAM" id="SSF55261">
    <property type="entry name" value="GAD domain-like"/>
    <property type="match status" value="1"/>
</dbReference>
<gene>
    <name evidence="7" type="primary">aspS</name>
    <name evidence="10" type="ORF">LBAT_0832</name>
</gene>
<feature type="binding site" evidence="7">
    <location>
        <position position="492"/>
    </location>
    <ligand>
        <name>L-aspartate</name>
        <dbReference type="ChEBI" id="CHEBI:29991"/>
    </ligand>
</feature>
<dbReference type="EC" id="6.1.1.12" evidence="7"/>
<dbReference type="InterPro" id="IPR047090">
    <property type="entry name" value="AspRS_core"/>
</dbReference>
<dbReference type="GO" id="GO:0003676">
    <property type="term" value="F:nucleic acid binding"/>
    <property type="evidence" value="ECO:0007669"/>
    <property type="project" value="InterPro"/>
</dbReference>
<dbReference type="GO" id="GO:0005524">
    <property type="term" value="F:ATP binding"/>
    <property type="evidence" value="ECO:0007669"/>
    <property type="project" value="UniProtKB-UniRule"/>
</dbReference>
<dbReference type="RefSeq" id="WP_056970272.1">
    <property type="nucleotide sequence ID" value="NZ_AP014808.1"/>
</dbReference>
<evidence type="ECO:0000256" key="4">
    <source>
        <dbReference type="ARBA" id="ARBA00022840"/>
    </source>
</evidence>
<feature type="binding site" evidence="7">
    <location>
        <position position="223"/>
    </location>
    <ligand>
        <name>L-aspartate</name>
        <dbReference type="ChEBI" id="CHEBI:29991"/>
    </ligand>
</feature>
<dbReference type="Pfam" id="PF01336">
    <property type="entry name" value="tRNA_anti-codon"/>
    <property type="match status" value="1"/>
</dbReference>
<dbReference type="InterPro" id="IPR004524">
    <property type="entry name" value="Asp-tRNA-ligase_1"/>
</dbReference>
<comment type="caution">
    <text evidence="7">Lacks conserved residue(s) required for the propagation of feature annotation.</text>
</comment>
<feature type="region of interest" description="Aspartate" evidence="7">
    <location>
        <begin position="201"/>
        <end position="204"/>
    </location>
</feature>
<keyword evidence="2 7" id="KW-0436">Ligase</keyword>
<dbReference type="SUPFAM" id="SSF50249">
    <property type="entry name" value="Nucleic acid-binding proteins"/>
    <property type="match status" value="1"/>
</dbReference>
<dbReference type="SUPFAM" id="SSF55681">
    <property type="entry name" value="Class II aaRS and biotin synthetases"/>
    <property type="match status" value="1"/>
</dbReference>
<dbReference type="InterPro" id="IPR002312">
    <property type="entry name" value="Asp/Asn-tRNA-synth_IIb"/>
</dbReference>